<keyword evidence="2" id="KW-1185">Reference proteome</keyword>
<sequence>MKWEIIPKAAPGARRQDLGLAGVCTSHQAKGFVKALYPSFGLRQDPGGVHDSPTRLYGALEDYLMPKGRRLTQGRFHGLSLLLYNIQWVYNKISANHSAAGRALTGISSRLGGDSWLALARHSHKITLGYTYGFSTLHEKTGPLSSSYCYLSTLVWPQTIPEFPCILRSLYISISRPPTG</sequence>
<evidence type="ECO:0000313" key="2">
    <source>
        <dbReference type="Proteomes" id="UP001367508"/>
    </source>
</evidence>
<gene>
    <name evidence="1" type="ORF">VNO77_34407</name>
</gene>
<reference evidence="1 2" key="1">
    <citation type="submission" date="2024-01" db="EMBL/GenBank/DDBJ databases">
        <title>The genomes of 5 underutilized Papilionoideae crops provide insights into root nodulation and disease resistanc.</title>
        <authorList>
            <person name="Jiang F."/>
        </authorList>
    </citation>
    <scope>NUCLEOTIDE SEQUENCE [LARGE SCALE GENOMIC DNA]</scope>
    <source>
        <strain evidence="1">LVBAO_FW01</strain>
        <tissue evidence="1">Leaves</tissue>
    </source>
</reference>
<proteinExistence type="predicted"/>
<protein>
    <submittedName>
        <fullName evidence="1">Uncharacterized protein</fullName>
    </submittedName>
</protein>
<dbReference type="Proteomes" id="UP001367508">
    <property type="component" value="Unassembled WGS sequence"/>
</dbReference>
<dbReference type="EMBL" id="JAYMYQ010000008">
    <property type="protein sequence ID" value="KAK7315829.1"/>
    <property type="molecule type" value="Genomic_DNA"/>
</dbReference>
<accession>A0AAN9PZS0</accession>
<evidence type="ECO:0000313" key="1">
    <source>
        <dbReference type="EMBL" id="KAK7315829.1"/>
    </source>
</evidence>
<name>A0AAN9PZS0_CANGL</name>
<dbReference type="AlphaFoldDB" id="A0AAN9PZS0"/>
<comment type="caution">
    <text evidence="1">The sequence shown here is derived from an EMBL/GenBank/DDBJ whole genome shotgun (WGS) entry which is preliminary data.</text>
</comment>
<organism evidence="1 2">
    <name type="scientific">Canavalia gladiata</name>
    <name type="common">Sword bean</name>
    <name type="synonym">Dolichos gladiatus</name>
    <dbReference type="NCBI Taxonomy" id="3824"/>
    <lineage>
        <taxon>Eukaryota</taxon>
        <taxon>Viridiplantae</taxon>
        <taxon>Streptophyta</taxon>
        <taxon>Embryophyta</taxon>
        <taxon>Tracheophyta</taxon>
        <taxon>Spermatophyta</taxon>
        <taxon>Magnoliopsida</taxon>
        <taxon>eudicotyledons</taxon>
        <taxon>Gunneridae</taxon>
        <taxon>Pentapetalae</taxon>
        <taxon>rosids</taxon>
        <taxon>fabids</taxon>
        <taxon>Fabales</taxon>
        <taxon>Fabaceae</taxon>
        <taxon>Papilionoideae</taxon>
        <taxon>50 kb inversion clade</taxon>
        <taxon>NPAAA clade</taxon>
        <taxon>indigoferoid/millettioid clade</taxon>
        <taxon>Phaseoleae</taxon>
        <taxon>Canavalia</taxon>
    </lineage>
</organism>